<dbReference type="EMBL" id="WIGO01000074">
    <property type="protein sequence ID" value="KAF6832003.1"/>
    <property type="molecule type" value="Genomic_DNA"/>
</dbReference>
<gene>
    <name evidence="1" type="ORF">CPLU01_06385</name>
</gene>
<dbReference type="AlphaFoldDB" id="A0A8H6KIR8"/>
<organism evidence="1 2">
    <name type="scientific">Colletotrichum plurivorum</name>
    <dbReference type="NCBI Taxonomy" id="2175906"/>
    <lineage>
        <taxon>Eukaryota</taxon>
        <taxon>Fungi</taxon>
        <taxon>Dikarya</taxon>
        <taxon>Ascomycota</taxon>
        <taxon>Pezizomycotina</taxon>
        <taxon>Sordariomycetes</taxon>
        <taxon>Hypocreomycetidae</taxon>
        <taxon>Glomerellales</taxon>
        <taxon>Glomerellaceae</taxon>
        <taxon>Colletotrichum</taxon>
        <taxon>Colletotrichum orchidearum species complex</taxon>
    </lineage>
</organism>
<evidence type="ECO:0008006" key="3">
    <source>
        <dbReference type="Google" id="ProtNLM"/>
    </source>
</evidence>
<comment type="caution">
    <text evidence="1">The sequence shown here is derived from an EMBL/GenBank/DDBJ whole genome shotgun (WGS) entry which is preliminary data.</text>
</comment>
<name>A0A8H6KIR8_9PEZI</name>
<protein>
    <recommendedName>
        <fullName evidence="3">F-box domain-containing protein</fullName>
    </recommendedName>
</protein>
<evidence type="ECO:0000313" key="2">
    <source>
        <dbReference type="Proteomes" id="UP000654918"/>
    </source>
</evidence>
<proteinExistence type="predicted"/>
<dbReference type="Proteomes" id="UP000654918">
    <property type="component" value="Unassembled WGS sequence"/>
</dbReference>
<keyword evidence="2" id="KW-1185">Reference proteome</keyword>
<evidence type="ECO:0000313" key="1">
    <source>
        <dbReference type="EMBL" id="KAF6832003.1"/>
    </source>
</evidence>
<accession>A0A8H6KIR8</accession>
<sequence length="294" mass="32952">MESPGQAPKSAEPGESHLALMPRELLFMVADQLLTVSHTALALACKSLFASLCCTGQFPKLGDGDLRTVLLMLEKDLHPRCDSVLRIIRSFEDERICSWSRHLSGNRERKWVETSSLVVWRPAVLGLGGNAPQIIFTEAHLVMNRHFYGSAHGLPIQHLESTFEFSRHIAFGEGDISMNHFPLENHHSSGERCHLQPASPPPSQDATRWTFSHRTSAKIIDDELFLCRRHRVTSPPCSMADFSRVVDSLELPVCRDIYGSSQMPSLHFWVERSETCIAELLALRTGATEPETDV</sequence>
<reference evidence="1" key="1">
    <citation type="journal article" date="2020" name="Phytopathology">
        <title>Genome Sequence Resources of Colletotrichum truncatum, C. plurivorum, C. musicola, and C. sojae: Four Species Pathogenic to Soybean (Glycine max).</title>
        <authorList>
            <person name="Rogerio F."/>
            <person name="Boufleur T.R."/>
            <person name="Ciampi-Guillardi M."/>
            <person name="Sukno S.A."/>
            <person name="Thon M.R."/>
            <person name="Massola Junior N.S."/>
            <person name="Baroncelli R."/>
        </authorList>
    </citation>
    <scope>NUCLEOTIDE SEQUENCE</scope>
    <source>
        <strain evidence="1">LFN00145</strain>
    </source>
</reference>